<name>A0A1M5WYX5_9FLAO</name>
<protein>
    <submittedName>
        <fullName evidence="4">Histidine kinase</fullName>
    </submittedName>
</protein>
<dbReference type="EMBL" id="FQXT01000002">
    <property type="protein sequence ID" value="SHH92885.1"/>
    <property type="molecule type" value="Genomic_DNA"/>
</dbReference>
<evidence type="ECO:0000259" key="2">
    <source>
        <dbReference type="Pfam" id="PF06580"/>
    </source>
</evidence>
<keyword evidence="4" id="KW-0418">Kinase</keyword>
<feature type="domain" description="Signal transduction histidine kinase internal region" evidence="2">
    <location>
        <begin position="170"/>
        <end position="248"/>
    </location>
</feature>
<reference evidence="4" key="1">
    <citation type="submission" date="2016-11" db="EMBL/GenBank/DDBJ databases">
        <authorList>
            <person name="Jaros S."/>
            <person name="Januszkiewicz K."/>
            <person name="Wedrychowicz H."/>
        </authorList>
    </citation>
    <scope>NUCLEOTIDE SEQUENCE [LARGE SCALE GENOMIC DNA]</scope>
    <source>
        <strain evidence="4">DSM 19859</strain>
    </source>
</reference>
<dbReference type="PANTHER" id="PTHR34220">
    <property type="entry name" value="SENSOR HISTIDINE KINASE YPDA"/>
    <property type="match status" value="1"/>
</dbReference>
<reference evidence="3 6" key="3">
    <citation type="submission" date="2018-07" db="EMBL/GenBank/DDBJ databases">
        <title>Leeuwenhoekiella genomics.</title>
        <authorList>
            <person name="Tahon G."/>
            <person name="Willems A."/>
        </authorList>
    </citation>
    <scope>NUCLEOTIDE SEQUENCE [LARGE SCALE GENOMIC DNA]</scope>
    <source>
        <strain evidence="3 6">LMG 24856</strain>
    </source>
</reference>
<feature type="transmembrane region" description="Helical" evidence="1">
    <location>
        <begin position="129"/>
        <end position="150"/>
    </location>
</feature>
<organism evidence="4 5">
    <name type="scientific">Leeuwenhoekiella palythoae</name>
    <dbReference type="NCBI Taxonomy" id="573501"/>
    <lineage>
        <taxon>Bacteria</taxon>
        <taxon>Pseudomonadati</taxon>
        <taxon>Bacteroidota</taxon>
        <taxon>Flavobacteriia</taxon>
        <taxon>Flavobacteriales</taxon>
        <taxon>Flavobacteriaceae</taxon>
        <taxon>Leeuwenhoekiella</taxon>
    </lineage>
</organism>
<evidence type="ECO:0000313" key="4">
    <source>
        <dbReference type="EMBL" id="SHH92885.1"/>
    </source>
</evidence>
<dbReference type="STRING" id="573501.SAMN04487999_1459"/>
<accession>A0A1M5WYX5</accession>
<dbReference type="OrthoDB" id="9809908at2"/>
<evidence type="ECO:0000313" key="6">
    <source>
        <dbReference type="Proteomes" id="UP000290037"/>
    </source>
</evidence>
<dbReference type="PANTHER" id="PTHR34220:SF7">
    <property type="entry name" value="SENSOR HISTIDINE KINASE YPDA"/>
    <property type="match status" value="1"/>
</dbReference>
<dbReference type="AlphaFoldDB" id="A0A1M5WYX5"/>
<dbReference type="GO" id="GO:0000155">
    <property type="term" value="F:phosphorelay sensor kinase activity"/>
    <property type="evidence" value="ECO:0007669"/>
    <property type="project" value="InterPro"/>
</dbReference>
<evidence type="ECO:0000313" key="5">
    <source>
        <dbReference type="Proteomes" id="UP000184240"/>
    </source>
</evidence>
<keyword evidence="6" id="KW-1185">Reference proteome</keyword>
<dbReference type="EMBL" id="QOVN01000001">
    <property type="protein sequence ID" value="RXG31605.1"/>
    <property type="molecule type" value="Genomic_DNA"/>
</dbReference>
<dbReference type="Pfam" id="PF06580">
    <property type="entry name" value="His_kinase"/>
    <property type="match status" value="1"/>
</dbReference>
<dbReference type="Proteomes" id="UP000184240">
    <property type="component" value="Unassembled WGS sequence"/>
</dbReference>
<gene>
    <name evidence="3" type="ORF">DSM01_752</name>
    <name evidence="4" type="ORF">SAMN04487999_1459</name>
</gene>
<dbReference type="InterPro" id="IPR050640">
    <property type="entry name" value="Bact_2-comp_sensor_kinase"/>
</dbReference>
<dbReference type="InterPro" id="IPR010559">
    <property type="entry name" value="Sig_transdc_His_kin_internal"/>
</dbReference>
<evidence type="ECO:0000313" key="3">
    <source>
        <dbReference type="EMBL" id="RXG31605.1"/>
    </source>
</evidence>
<dbReference type="RefSeq" id="WP_072981716.1">
    <property type="nucleotide sequence ID" value="NZ_FQXT01000002.1"/>
</dbReference>
<dbReference type="GO" id="GO:0016020">
    <property type="term" value="C:membrane"/>
    <property type="evidence" value="ECO:0007669"/>
    <property type="project" value="InterPro"/>
</dbReference>
<keyword evidence="1" id="KW-0472">Membrane</keyword>
<feature type="transmembrane region" description="Helical" evidence="1">
    <location>
        <begin position="59"/>
        <end position="78"/>
    </location>
</feature>
<feature type="transmembrane region" description="Helical" evidence="1">
    <location>
        <begin position="21"/>
        <end position="39"/>
    </location>
</feature>
<sequence>MPLRNSFKNNFLLNATTGYKINLTHHVIFWLVYFLFNFLRWGSYYNDYFYSFKANLLGFPIHISLTYFTIYVLIPMFIYKRKYVLFTLSLISAIFIMVIIKYELTYFLISNNVWPEGPEETTSLGVNYVVVMMLGELYVISFGTAIKITIDWLRERQLAASLAKSNLETELRFLRSQISPHFFFNTLNNIYSLSLEKSESTPETILKLSDLMRYLLYETKEKRQPLVKEIKFIQNYLDLERIRYNKKLDLKFEVTGNPKGKKIAPMLLIHFIENGFKHGASKNIGKVKITIDLTIEGSFLYFRMSNTLPQKELQNKIPNAGGIGIENVEKRLKLGYGAQDYALKIYEEDGEYKVYLKLRLL</sequence>
<keyword evidence="1" id="KW-0812">Transmembrane</keyword>
<reference evidence="5" key="2">
    <citation type="submission" date="2016-11" db="EMBL/GenBank/DDBJ databases">
        <authorList>
            <person name="Varghese N."/>
            <person name="Submissions S."/>
        </authorList>
    </citation>
    <scope>NUCLEOTIDE SEQUENCE [LARGE SCALE GENOMIC DNA]</scope>
    <source>
        <strain evidence="5">DSM 19859</strain>
    </source>
</reference>
<keyword evidence="4" id="KW-0808">Transferase</keyword>
<keyword evidence="1" id="KW-1133">Transmembrane helix</keyword>
<proteinExistence type="predicted"/>
<dbReference type="Proteomes" id="UP000290037">
    <property type="component" value="Unassembled WGS sequence"/>
</dbReference>
<evidence type="ECO:0000256" key="1">
    <source>
        <dbReference type="SAM" id="Phobius"/>
    </source>
</evidence>
<feature type="transmembrane region" description="Helical" evidence="1">
    <location>
        <begin position="85"/>
        <end position="109"/>
    </location>
</feature>